<reference evidence="2 3" key="1">
    <citation type="submission" date="2024-04" db="EMBL/GenBank/DDBJ databases">
        <authorList>
            <person name="Fracassetti M."/>
        </authorList>
    </citation>
    <scope>NUCLEOTIDE SEQUENCE [LARGE SCALE GENOMIC DNA]</scope>
</reference>
<sequence length="73" mass="7817">MLGTVNRLIPWLSVPVCLAACFDRSSTDDAQDGSLLHLILGSIYGQTEYSSILAAATDASNYLELIARSISIN</sequence>
<dbReference type="Proteomes" id="UP001497516">
    <property type="component" value="Chromosome 7"/>
</dbReference>
<evidence type="ECO:0000256" key="1">
    <source>
        <dbReference type="SAM" id="SignalP"/>
    </source>
</evidence>
<name>A0AAV2FT10_9ROSI</name>
<accession>A0AAV2FT10</accession>
<proteinExistence type="predicted"/>
<feature type="signal peptide" evidence="1">
    <location>
        <begin position="1"/>
        <end position="19"/>
    </location>
</feature>
<keyword evidence="1" id="KW-0732">Signal</keyword>
<gene>
    <name evidence="2" type="ORF">LTRI10_LOCUS40901</name>
</gene>
<organism evidence="2 3">
    <name type="scientific">Linum trigynum</name>
    <dbReference type="NCBI Taxonomy" id="586398"/>
    <lineage>
        <taxon>Eukaryota</taxon>
        <taxon>Viridiplantae</taxon>
        <taxon>Streptophyta</taxon>
        <taxon>Embryophyta</taxon>
        <taxon>Tracheophyta</taxon>
        <taxon>Spermatophyta</taxon>
        <taxon>Magnoliopsida</taxon>
        <taxon>eudicotyledons</taxon>
        <taxon>Gunneridae</taxon>
        <taxon>Pentapetalae</taxon>
        <taxon>rosids</taxon>
        <taxon>fabids</taxon>
        <taxon>Malpighiales</taxon>
        <taxon>Linaceae</taxon>
        <taxon>Linum</taxon>
    </lineage>
</organism>
<dbReference type="EMBL" id="OZ034820">
    <property type="protein sequence ID" value="CAL1400798.1"/>
    <property type="molecule type" value="Genomic_DNA"/>
</dbReference>
<evidence type="ECO:0000313" key="3">
    <source>
        <dbReference type="Proteomes" id="UP001497516"/>
    </source>
</evidence>
<evidence type="ECO:0000313" key="2">
    <source>
        <dbReference type="EMBL" id="CAL1400798.1"/>
    </source>
</evidence>
<dbReference type="AlphaFoldDB" id="A0AAV2FT10"/>
<keyword evidence="3" id="KW-1185">Reference proteome</keyword>
<feature type="chain" id="PRO_5043371053" evidence="1">
    <location>
        <begin position="20"/>
        <end position="73"/>
    </location>
</feature>
<protein>
    <submittedName>
        <fullName evidence="2">Uncharacterized protein</fullName>
    </submittedName>
</protein>